<sequence length="503" mass="56833">MKFSGLSRLFASRKSKETNVPESRGSGNTPNPFQHRIPPELLIYIFELCLRLKGSNEFIHIPRCRDIRSPALTLSHVCSRWRLLAHSTPTLWGNISIRIVNPLTKPQDRAMLRVLKMHFERSRDSPIGLCLQSTYHSGTVSEMLSSSSSSTHYLARLQHLELEMTHITSIPGLDITKDSEVVFPELRSLSFAGPLEGLEQISFPKLRQVTISRSSFSVVRRGMTSDLHLPWSQLTSLTFACLAWIDVTRILNDCPGLVFLDIHINAIRGSAWLDEVAEYPAPDPNAFQIVTLKHLEHLTLHFDMHHAAYESATRLLDTLTCPSLSALSLFRANSKEVQEEAKDDFDEAGVTGLIVRSQCQYALRTLEIVRIPISETSLLDILRMTPCLTLLSFSECEFKPVLIDGTFFAMMTILAPAKEKLVPDLRDIRIVLRGRYDCSSIPLRGFHEMVHSRLLVLHSVVIDLGRRSAISKANLDALREMQERYNIALKVMTRHTVLLGYGN</sequence>
<accession>A0A0W0EZ06</accession>
<dbReference type="InterPro" id="IPR032675">
    <property type="entry name" value="LRR_dom_sf"/>
</dbReference>
<comment type="caution">
    <text evidence="2">The sequence shown here is derived from an EMBL/GenBank/DDBJ whole genome shotgun (WGS) entry which is preliminary data.</text>
</comment>
<dbReference type="PANTHER" id="PTHR38926">
    <property type="entry name" value="F-BOX DOMAIN CONTAINING PROTEIN, EXPRESSED"/>
    <property type="match status" value="1"/>
</dbReference>
<feature type="compositionally biased region" description="Polar residues" evidence="1">
    <location>
        <begin position="20"/>
        <end position="32"/>
    </location>
</feature>
<proteinExistence type="predicted"/>
<dbReference type="Gene3D" id="1.20.1280.50">
    <property type="match status" value="1"/>
</dbReference>
<dbReference type="Proteomes" id="UP000054988">
    <property type="component" value="Unassembled WGS sequence"/>
</dbReference>
<evidence type="ECO:0000313" key="2">
    <source>
        <dbReference type="EMBL" id="KTB29328.1"/>
    </source>
</evidence>
<evidence type="ECO:0000256" key="1">
    <source>
        <dbReference type="SAM" id="MobiDB-lite"/>
    </source>
</evidence>
<gene>
    <name evidence="2" type="ORF">WG66_18088</name>
</gene>
<dbReference type="PANTHER" id="PTHR38926:SF5">
    <property type="entry name" value="F-BOX AND LEUCINE-RICH REPEAT PROTEIN 6"/>
    <property type="match status" value="1"/>
</dbReference>
<protein>
    <submittedName>
        <fullName evidence="2">Uncharacterized protein</fullName>
    </submittedName>
</protein>
<dbReference type="AlphaFoldDB" id="A0A0W0EZ06"/>
<name>A0A0W0EZ06_MONRR</name>
<reference evidence="2 3" key="1">
    <citation type="submission" date="2015-12" db="EMBL/GenBank/DDBJ databases">
        <title>Draft genome sequence of Moniliophthora roreri, the causal agent of frosty pod rot of cacao.</title>
        <authorList>
            <person name="Aime M.C."/>
            <person name="Diaz-Valderrama J.R."/>
            <person name="Kijpornyongpan T."/>
            <person name="Phillips-Mora W."/>
        </authorList>
    </citation>
    <scope>NUCLEOTIDE SEQUENCE [LARGE SCALE GENOMIC DNA]</scope>
    <source>
        <strain evidence="2 3">MCA 2952</strain>
    </source>
</reference>
<organism evidence="2 3">
    <name type="scientific">Moniliophthora roreri</name>
    <name type="common">Frosty pod rot fungus</name>
    <name type="synonym">Monilia roreri</name>
    <dbReference type="NCBI Taxonomy" id="221103"/>
    <lineage>
        <taxon>Eukaryota</taxon>
        <taxon>Fungi</taxon>
        <taxon>Dikarya</taxon>
        <taxon>Basidiomycota</taxon>
        <taxon>Agaricomycotina</taxon>
        <taxon>Agaricomycetes</taxon>
        <taxon>Agaricomycetidae</taxon>
        <taxon>Agaricales</taxon>
        <taxon>Marasmiineae</taxon>
        <taxon>Marasmiaceae</taxon>
        <taxon>Moniliophthora</taxon>
    </lineage>
</organism>
<dbReference type="Gene3D" id="3.80.10.10">
    <property type="entry name" value="Ribonuclease Inhibitor"/>
    <property type="match status" value="2"/>
</dbReference>
<feature type="region of interest" description="Disordered" evidence="1">
    <location>
        <begin position="13"/>
        <end position="33"/>
    </location>
</feature>
<evidence type="ECO:0000313" key="3">
    <source>
        <dbReference type="Proteomes" id="UP000054988"/>
    </source>
</evidence>
<dbReference type="SUPFAM" id="SSF52047">
    <property type="entry name" value="RNI-like"/>
    <property type="match status" value="1"/>
</dbReference>
<dbReference type="EMBL" id="LATX01002435">
    <property type="protein sequence ID" value="KTB29328.1"/>
    <property type="molecule type" value="Genomic_DNA"/>
</dbReference>